<dbReference type="RefSeq" id="WP_201927411.1">
    <property type="nucleotide sequence ID" value="NZ_JAERPO010000002.1"/>
</dbReference>
<dbReference type="EMBL" id="JAILXK010000002">
    <property type="protein sequence ID" value="MBY4638373.1"/>
    <property type="molecule type" value="Genomic_DNA"/>
</dbReference>
<evidence type="ECO:0000313" key="2">
    <source>
        <dbReference type="Proteomes" id="UP001166571"/>
    </source>
</evidence>
<protein>
    <submittedName>
        <fullName evidence="1">Uncharacterized protein</fullName>
    </submittedName>
</protein>
<keyword evidence="2" id="KW-1185">Reference proteome</keyword>
<comment type="caution">
    <text evidence="1">The sequence shown here is derived from an EMBL/GenBank/DDBJ whole genome shotgun (WGS) entry which is preliminary data.</text>
</comment>
<evidence type="ECO:0000313" key="1">
    <source>
        <dbReference type="EMBL" id="MBY4638373.1"/>
    </source>
</evidence>
<reference evidence="1" key="1">
    <citation type="submission" date="2021-08" db="EMBL/GenBank/DDBJ databases">
        <title>Sphingopyxis panaciterrulae sp. nov., isolated from the surface water of the Yellow Sea.</title>
        <authorList>
            <person name="Gao Z."/>
            <person name="Zhang D."/>
            <person name="Zhang A."/>
        </authorList>
    </citation>
    <scope>NUCLEOTIDE SEQUENCE</scope>
    <source>
        <strain evidence="1">XHP0097</strain>
    </source>
</reference>
<proteinExistence type="predicted"/>
<accession>A0ABS7MHI5</accession>
<name>A0ABS7MHI5_9SPHN</name>
<gene>
    <name evidence="1" type="ORF">K5P26_14615</name>
</gene>
<dbReference type="Proteomes" id="UP001166571">
    <property type="component" value="Unassembled WGS sequence"/>
</dbReference>
<sequence length="68" mass="7191">MTKKKSDVTKAGAVELNEDALDQASGGILIGLNQAYKIGSTSLKIEDSAIKLGTIDPNLQTDAYKLKP</sequence>
<organism evidence="1 2">
    <name type="scientific">Sphingopyxis jiangsuensis</name>
    <dbReference type="NCBI Taxonomy" id="2871171"/>
    <lineage>
        <taxon>Bacteria</taxon>
        <taxon>Pseudomonadati</taxon>
        <taxon>Pseudomonadota</taxon>
        <taxon>Alphaproteobacteria</taxon>
        <taxon>Sphingomonadales</taxon>
        <taxon>Sphingomonadaceae</taxon>
        <taxon>Sphingopyxis</taxon>
    </lineage>
</organism>